<dbReference type="SUPFAM" id="SSF52833">
    <property type="entry name" value="Thioredoxin-like"/>
    <property type="match status" value="1"/>
</dbReference>
<evidence type="ECO:0000313" key="2">
    <source>
        <dbReference type="EMBL" id="QGY42376.1"/>
    </source>
</evidence>
<dbReference type="KEGG" id="mcos:GM418_01505"/>
<dbReference type="InterPro" id="IPR036249">
    <property type="entry name" value="Thioredoxin-like_sf"/>
</dbReference>
<proteinExistence type="predicted"/>
<dbReference type="Gene3D" id="3.40.30.10">
    <property type="entry name" value="Glutaredoxin"/>
    <property type="match status" value="1"/>
</dbReference>
<reference evidence="2 3" key="1">
    <citation type="submission" date="2019-11" db="EMBL/GenBank/DDBJ databases">
        <authorList>
            <person name="Zheng R.K."/>
            <person name="Sun C.M."/>
        </authorList>
    </citation>
    <scope>NUCLEOTIDE SEQUENCE [LARGE SCALE GENOMIC DNA]</scope>
    <source>
        <strain evidence="2 3">WC007</strain>
    </source>
</reference>
<evidence type="ECO:0000313" key="3">
    <source>
        <dbReference type="Proteomes" id="UP000428260"/>
    </source>
</evidence>
<dbReference type="RefSeq" id="WP_158862466.1">
    <property type="nucleotide sequence ID" value="NZ_CP046401.1"/>
</dbReference>
<dbReference type="EMBL" id="CP046401">
    <property type="protein sequence ID" value="QGY42376.1"/>
    <property type="molecule type" value="Genomic_DNA"/>
</dbReference>
<dbReference type="Proteomes" id="UP000428260">
    <property type="component" value="Chromosome"/>
</dbReference>
<evidence type="ECO:0000259" key="1">
    <source>
        <dbReference type="PROSITE" id="PS51352"/>
    </source>
</evidence>
<accession>A0A6I6JHX2</accession>
<dbReference type="Pfam" id="PF13098">
    <property type="entry name" value="Thioredoxin_2"/>
    <property type="match status" value="1"/>
</dbReference>
<gene>
    <name evidence="2" type="ORF">GM418_01505</name>
</gene>
<dbReference type="CDD" id="cd02947">
    <property type="entry name" value="TRX_family"/>
    <property type="match status" value="1"/>
</dbReference>
<name>A0A6I6JHX2_9BACT</name>
<dbReference type="InterPro" id="IPR013766">
    <property type="entry name" value="Thioredoxin_domain"/>
</dbReference>
<protein>
    <submittedName>
        <fullName evidence="2">Thioredoxin fold domain-containing protein</fullName>
    </submittedName>
</protein>
<dbReference type="PROSITE" id="PS51352">
    <property type="entry name" value="THIOREDOXIN_2"/>
    <property type="match status" value="1"/>
</dbReference>
<feature type="domain" description="Thioredoxin" evidence="1">
    <location>
        <begin position="36"/>
        <end position="153"/>
    </location>
</feature>
<organism evidence="2 3">
    <name type="scientific">Maribellus comscasis</name>
    <dbReference type="NCBI Taxonomy" id="2681766"/>
    <lineage>
        <taxon>Bacteria</taxon>
        <taxon>Pseudomonadati</taxon>
        <taxon>Bacteroidota</taxon>
        <taxon>Bacteroidia</taxon>
        <taxon>Marinilabiliales</taxon>
        <taxon>Prolixibacteraceae</taxon>
        <taxon>Maribellus</taxon>
    </lineage>
</organism>
<sequence length="153" mass="18036">MKKFWPAILLVGLLFLFVFGYLRKDNLNRFISGKIQQQAQTENAFSARERIQKEYNYQNNNKNFDFTLLEFSSTGCTICKQMEPVLREIENSEEPKVNVAFLHIMKPDNLDLMKYYGISAVPMQILLDSEGNEFFRHYGFISAEDLLKKFRQQ</sequence>
<keyword evidence="3" id="KW-1185">Reference proteome</keyword>
<dbReference type="InterPro" id="IPR012336">
    <property type="entry name" value="Thioredoxin-like_fold"/>
</dbReference>
<dbReference type="AlphaFoldDB" id="A0A6I6JHX2"/>